<dbReference type="HOGENOM" id="CLU_012817_13_0_5"/>
<name>B4RHC7_PHEZH</name>
<keyword evidence="2" id="KW-1134">Transmembrane beta strand</keyword>
<keyword evidence="2" id="KW-0812">Transmembrane</keyword>
<dbReference type="STRING" id="450851.PHZ_c0973"/>
<dbReference type="PANTHER" id="PTHR30203">
    <property type="entry name" value="OUTER MEMBRANE CATION EFFLUX PROTEIN"/>
    <property type="match status" value="1"/>
</dbReference>
<evidence type="ECO:0000313" key="4">
    <source>
        <dbReference type="EMBL" id="ACG77387.1"/>
    </source>
</evidence>
<dbReference type="OrthoDB" id="9770517at2"/>
<evidence type="ECO:0000313" key="5">
    <source>
        <dbReference type="Proteomes" id="UP000001868"/>
    </source>
</evidence>
<keyword evidence="2" id="KW-0472">Membrane</keyword>
<keyword evidence="5" id="KW-1185">Reference proteome</keyword>
<dbReference type="SUPFAM" id="SSF56954">
    <property type="entry name" value="Outer membrane efflux proteins (OEP)"/>
    <property type="match status" value="1"/>
</dbReference>
<proteinExistence type="inferred from homology"/>
<dbReference type="Proteomes" id="UP000001868">
    <property type="component" value="Chromosome"/>
</dbReference>
<dbReference type="InterPro" id="IPR003423">
    <property type="entry name" value="OMP_efflux"/>
</dbReference>
<protein>
    <submittedName>
        <fullName evidence="4">Outer membrane efflux protein</fullName>
    </submittedName>
</protein>
<dbReference type="PANTHER" id="PTHR30203:SF21">
    <property type="entry name" value="OUTER MEMBRANE COMPONENT OF MULTIDRUG EFFLUX PUMP-RELATED"/>
    <property type="match status" value="1"/>
</dbReference>
<feature type="chain" id="PRO_5001437057" evidence="2">
    <location>
        <begin position="21"/>
        <end position="467"/>
    </location>
</feature>
<dbReference type="Gene3D" id="1.20.1600.10">
    <property type="entry name" value="Outer membrane efflux proteins (OEP)"/>
    <property type="match status" value="1"/>
</dbReference>
<feature type="signal peptide" evidence="2">
    <location>
        <begin position="1"/>
        <end position="20"/>
    </location>
</feature>
<comment type="similarity">
    <text evidence="1 2">Belongs to the outer membrane factor (OMF) (TC 1.B.17) family.</text>
</comment>
<dbReference type="Gene3D" id="2.20.200.10">
    <property type="entry name" value="Outer membrane efflux proteins (OEP)"/>
    <property type="match status" value="1"/>
</dbReference>
<feature type="region of interest" description="Disordered" evidence="3">
    <location>
        <begin position="100"/>
        <end position="123"/>
    </location>
</feature>
<comment type="subcellular location">
    <subcellularLocation>
        <location evidence="2">Cell membrane</location>
        <topology evidence="2">Lipid-anchor</topology>
    </subcellularLocation>
</comment>
<organism evidence="4 5">
    <name type="scientific">Phenylobacterium zucineum (strain HLK1)</name>
    <dbReference type="NCBI Taxonomy" id="450851"/>
    <lineage>
        <taxon>Bacteria</taxon>
        <taxon>Pseudomonadati</taxon>
        <taxon>Pseudomonadota</taxon>
        <taxon>Alphaproteobacteria</taxon>
        <taxon>Caulobacterales</taxon>
        <taxon>Caulobacteraceae</taxon>
        <taxon>Phenylobacterium</taxon>
    </lineage>
</organism>
<keyword evidence="2" id="KW-0564">Palmitate</keyword>
<evidence type="ECO:0000256" key="1">
    <source>
        <dbReference type="ARBA" id="ARBA00007613"/>
    </source>
</evidence>
<dbReference type="GO" id="GO:0005886">
    <property type="term" value="C:plasma membrane"/>
    <property type="evidence" value="ECO:0007669"/>
    <property type="project" value="UniProtKB-SubCell"/>
</dbReference>
<dbReference type="InterPro" id="IPR010131">
    <property type="entry name" value="MdtP/NodT-like"/>
</dbReference>
<reference evidence="4 5" key="1">
    <citation type="journal article" date="2008" name="BMC Genomics">
        <title>Complete genome of Phenylobacterium zucineum - a novel facultative intracellular bacterium isolated from human erythroleukemia cell line K562.</title>
        <authorList>
            <person name="Luo Y."/>
            <person name="Xu X."/>
            <person name="Ding Z."/>
            <person name="Liu Z."/>
            <person name="Zhang B."/>
            <person name="Yan Z."/>
            <person name="Sun J."/>
            <person name="Hu S."/>
            <person name="Hu X."/>
        </authorList>
    </citation>
    <scope>NUCLEOTIDE SEQUENCE [LARGE SCALE GENOMIC DNA]</scope>
    <source>
        <strain evidence="4 5">HLK1</strain>
    </source>
</reference>
<dbReference type="GO" id="GO:0015562">
    <property type="term" value="F:efflux transmembrane transporter activity"/>
    <property type="evidence" value="ECO:0007669"/>
    <property type="project" value="InterPro"/>
</dbReference>
<dbReference type="RefSeq" id="WP_012521535.1">
    <property type="nucleotide sequence ID" value="NC_011144.1"/>
</dbReference>
<dbReference type="AlphaFoldDB" id="B4RHC7"/>
<sequence length="467" mass="47767">MSARILLTAAAAAALVSACATGPDYKAPGAMAGTSGAFVGAGAAPVEAAEPPADWWRLYQDPALDRLISEALANNRDVAVAAANLAQVRASLSEARVGRLPSTTASGGAARSRQPDPATGRMVEGDTVSAGLDVSYEVDFFGRVGRAIEAARADRDAAQAALDVVRVSVAAETARAYADACAAGAQLEVAGRSLALSEETAALTRRQLDAGRGTGLDVARAQAQAESARAAVPPLQAQRDAALFRLSVLTGRPPAEVSPAAAACTAIPQLEAAIPVGDGASLLARRPDVRQAERRLAAATARIGVATAALYPRVTLGGSLASVGGEGRDLGDQVSFSVGPLISWSFPNIGLARARIAQADAAAQGALAAFEQTTLTALQETETALSAYGRELDRRTALRRARDESAEAVRLARLRQGAGLDSFLTVLDAERTLAGLEAQLAQSEALVASNQITLFKALGGGWRTDGG</sequence>
<keyword evidence="2" id="KW-0732">Signal</keyword>
<gene>
    <name evidence="4" type="ordered locus">PHZ_c0973</name>
</gene>
<accession>B4RHC7</accession>
<keyword evidence="2" id="KW-0449">Lipoprotein</keyword>
<dbReference type="eggNOG" id="COG1538">
    <property type="taxonomic scope" value="Bacteria"/>
</dbReference>
<dbReference type="KEGG" id="pzu:PHZ_c0973"/>
<dbReference type="EMBL" id="CP000747">
    <property type="protein sequence ID" value="ACG77387.1"/>
    <property type="molecule type" value="Genomic_DNA"/>
</dbReference>
<evidence type="ECO:0000256" key="2">
    <source>
        <dbReference type="RuleBase" id="RU362097"/>
    </source>
</evidence>
<dbReference type="PROSITE" id="PS51257">
    <property type="entry name" value="PROKAR_LIPOPROTEIN"/>
    <property type="match status" value="1"/>
</dbReference>
<dbReference type="Pfam" id="PF02321">
    <property type="entry name" value="OEP"/>
    <property type="match status" value="2"/>
</dbReference>
<evidence type="ECO:0000256" key="3">
    <source>
        <dbReference type="SAM" id="MobiDB-lite"/>
    </source>
</evidence>
<dbReference type="NCBIfam" id="TIGR01845">
    <property type="entry name" value="outer_NodT"/>
    <property type="match status" value="1"/>
</dbReference>